<sequence length="165" mass="17896">MTDEPTAGPDPGTEHVLFEQVAAETPAPAWSAVAPSRARSSDQHPFSWSRASFKRSRRHPFGGSGAIVRQHPGRPQDDHLRRGVGQLVDPVVPLFGRRPEDTLSAFLAPGPPGAGDTITTAEEHGCVTEMLEILLIEATFPDGRKLVTLRPDPCPEDAPEDRPIR</sequence>
<feature type="region of interest" description="Disordered" evidence="1">
    <location>
        <begin position="22"/>
        <end position="82"/>
    </location>
</feature>
<dbReference type="SUPFAM" id="SSF54111">
    <property type="entry name" value="Urease, gamma-subunit"/>
    <property type="match status" value="1"/>
</dbReference>
<name>A0AAU2W2R3_9ACTN</name>
<accession>A0AAU2W2R3</accession>
<dbReference type="GO" id="GO:0016151">
    <property type="term" value="F:nickel cation binding"/>
    <property type="evidence" value="ECO:0007669"/>
    <property type="project" value="InterPro"/>
</dbReference>
<dbReference type="AlphaFoldDB" id="A0AAU2W2R3"/>
<organism evidence="2">
    <name type="scientific">Streptomyces sp. NBC_00008</name>
    <dbReference type="NCBI Taxonomy" id="2903610"/>
    <lineage>
        <taxon>Bacteria</taxon>
        <taxon>Bacillati</taxon>
        <taxon>Actinomycetota</taxon>
        <taxon>Actinomycetes</taxon>
        <taxon>Kitasatosporales</taxon>
        <taxon>Streptomycetaceae</taxon>
        <taxon>Streptomyces</taxon>
    </lineage>
</organism>
<reference evidence="2" key="1">
    <citation type="submission" date="2022-10" db="EMBL/GenBank/DDBJ databases">
        <title>The complete genomes of actinobacterial strains from the NBC collection.</title>
        <authorList>
            <person name="Joergensen T.S."/>
            <person name="Alvarez Arevalo M."/>
            <person name="Sterndorff E.B."/>
            <person name="Faurdal D."/>
            <person name="Vuksanovic O."/>
            <person name="Mourched A.-S."/>
            <person name="Charusanti P."/>
            <person name="Shaw S."/>
            <person name="Blin K."/>
            <person name="Weber T."/>
        </authorList>
    </citation>
    <scope>NUCLEOTIDE SEQUENCE</scope>
    <source>
        <strain evidence="2">NBC_00008</strain>
    </source>
</reference>
<evidence type="ECO:0000256" key="1">
    <source>
        <dbReference type="SAM" id="MobiDB-lite"/>
    </source>
</evidence>
<protein>
    <submittedName>
        <fullName evidence="2">Urease subunit gamma</fullName>
    </submittedName>
</protein>
<proteinExistence type="predicted"/>
<dbReference type="InterPro" id="IPR036463">
    <property type="entry name" value="Urease_gamma_sf"/>
</dbReference>
<dbReference type="EMBL" id="CP108313">
    <property type="protein sequence ID" value="WTW73678.1"/>
    <property type="molecule type" value="Genomic_DNA"/>
</dbReference>
<evidence type="ECO:0000313" key="2">
    <source>
        <dbReference type="EMBL" id="WTW73678.1"/>
    </source>
</evidence>
<dbReference type="GO" id="GO:0043419">
    <property type="term" value="P:urea catabolic process"/>
    <property type="evidence" value="ECO:0007669"/>
    <property type="project" value="InterPro"/>
</dbReference>
<gene>
    <name evidence="2" type="ORF">OG398_38275</name>
</gene>